<sequence>MDKERFYKCVCGGEVLVIDSTYTMEDGCVDFSMFRHFPRDTSIKERLRCCWWILKTGYPFTDAMIFRTSQLQDVGEHLIELSRLDKQNKKE</sequence>
<dbReference type="AlphaFoldDB" id="A0A0F8XDL4"/>
<evidence type="ECO:0000313" key="1">
    <source>
        <dbReference type="EMBL" id="KKK59040.1"/>
    </source>
</evidence>
<protein>
    <submittedName>
        <fullName evidence="1">Uncharacterized protein</fullName>
    </submittedName>
</protein>
<accession>A0A0F8XDL4</accession>
<name>A0A0F8XDL4_9ZZZZ</name>
<dbReference type="EMBL" id="LAZR01063673">
    <property type="protein sequence ID" value="KKK59040.1"/>
    <property type="molecule type" value="Genomic_DNA"/>
</dbReference>
<organism evidence="1">
    <name type="scientific">marine sediment metagenome</name>
    <dbReference type="NCBI Taxonomy" id="412755"/>
    <lineage>
        <taxon>unclassified sequences</taxon>
        <taxon>metagenomes</taxon>
        <taxon>ecological metagenomes</taxon>
    </lineage>
</organism>
<reference evidence="1" key="1">
    <citation type="journal article" date="2015" name="Nature">
        <title>Complex archaea that bridge the gap between prokaryotes and eukaryotes.</title>
        <authorList>
            <person name="Spang A."/>
            <person name="Saw J.H."/>
            <person name="Jorgensen S.L."/>
            <person name="Zaremba-Niedzwiedzka K."/>
            <person name="Martijn J."/>
            <person name="Lind A.E."/>
            <person name="van Eijk R."/>
            <person name="Schleper C."/>
            <person name="Guy L."/>
            <person name="Ettema T.J."/>
        </authorList>
    </citation>
    <scope>NUCLEOTIDE SEQUENCE</scope>
</reference>
<comment type="caution">
    <text evidence="1">The sequence shown here is derived from an EMBL/GenBank/DDBJ whole genome shotgun (WGS) entry which is preliminary data.</text>
</comment>
<proteinExistence type="predicted"/>
<gene>
    <name evidence="1" type="ORF">LCGC14_3038360</name>
</gene>